<reference evidence="1 2" key="1">
    <citation type="journal article" date="2014" name="BMC Genomics">
        <title>Genome and secretome analysis of the hemibiotrophic fungal pathogen, Moniliophthora roreri, which causes frosty pod rot disease of cacao: mechanisms of the biotrophic and necrotrophic phases.</title>
        <authorList>
            <person name="Meinhardt L.W."/>
            <person name="Costa G.G.L."/>
            <person name="Thomazella D.P.T."/>
            <person name="Teixeira P.J.P.L."/>
            <person name="Carazzolle M.F."/>
            <person name="Schuster S.C."/>
            <person name="Carlson J.E."/>
            <person name="Guiltinan M.J."/>
            <person name="Mieczkowski P."/>
            <person name="Farmer A."/>
            <person name="Ramaraj T."/>
            <person name="Crozier J."/>
            <person name="Davis R.E."/>
            <person name="Shao J."/>
            <person name="Melnick R.L."/>
            <person name="Pereira G.A.G."/>
            <person name="Bailey B.A."/>
        </authorList>
    </citation>
    <scope>NUCLEOTIDE SEQUENCE [LARGE SCALE GENOMIC DNA]</scope>
    <source>
        <strain evidence="1 2">MCA 2997</strain>
    </source>
</reference>
<dbReference type="KEGG" id="mrr:Moror_13147"/>
<organism evidence="1 2">
    <name type="scientific">Moniliophthora roreri (strain MCA 2997)</name>
    <name type="common">Cocoa frosty pod rot fungus</name>
    <name type="synonym">Crinipellis roreri</name>
    <dbReference type="NCBI Taxonomy" id="1381753"/>
    <lineage>
        <taxon>Eukaryota</taxon>
        <taxon>Fungi</taxon>
        <taxon>Dikarya</taxon>
        <taxon>Basidiomycota</taxon>
        <taxon>Agaricomycotina</taxon>
        <taxon>Agaricomycetes</taxon>
        <taxon>Agaricomycetidae</taxon>
        <taxon>Agaricales</taxon>
        <taxon>Marasmiineae</taxon>
        <taxon>Marasmiaceae</taxon>
        <taxon>Moniliophthora</taxon>
    </lineage>
</organism>
<dbReference type="AlphaFoldDB" id="V2WQ56"/>
<protein>
    <submittedName>
        <fullName evidence="1">Uncharacterized protein</fullName>
    </submittedName>
</protein>
<proteinExistence type="predicted"/>
<comment type="caution">
    <text evidence="1">The sequence shown here is derived from an EMBL/GenBank/DDBJ whole genome shotgun (WGS) entry which is preliminary data.</text>
</comment>
<evidence type="ECO:0000313" key="2">
    <source>
        <dbReference type="Proteomes" id="UP000017559"/>
    </source>
</evidence>
<keyword evidence="2" id="KW-1185">Reference proteome</keyword>
<accession>V2WQ56</accession>
<dbReference type="HOGENOM" id="CLU_2590306_0_0_1"/>
<evidence type="ECO:0000313" key="1">
    <source>
        <dbReference type="EMBL" id="ESK88988.1"/>
    </source>
</evidence>
<dbReference type="Proteomes" id="UP000017559">
    <property type="component" value="Unassembled WGS sequence"/>
</dbReference>
<sequence>MGGRNKKRFSQAAFLVFGRRNARNGSTTNKNAFTYYPQHVAKSTVGLVLSGMREPGPKINMSVIISRRPGTFFPDLEIVF</sequence>
<name>V2WQ56_MONRO</name>
<gene>
    <name evidence="1" type="ORF">Moror_13147</name>
</gene>
<dbReference type="EMBL" id="AWSO01000598">
    <property type="protein sequence ID" value="ESK88988.1"/>
    <property type="molecule type" value="Genomic_DNA"/>
</dbReference>